<evidence type="ECO:0008006" key="4">
    <source>
        <dbReference type="Google" id="ProtNLM"/>
    </source>
</evidence>
<evidence type="ECO:0000313" key="3">
    <source>
        <dbReference type="Proteomes" id="UP000031982"/>
    </source>
</evidence>
<comment type="caution">
    <text evidence="2">The sequence shown here is derived from an EMBL/GenBank/DDBJ whole genome shotgun (WGS) entry which is preliminary data.</text>
</comment>
<name>A0ABR5AV92_BACBA</name>
<dbReference type="EMBL" id="JXLP01000009">
    <property type="protein sequence ID" value="KIL78564.1"/>
    <property type="molecule type" value="Genomic_DNA"/>
</dbReference>
<organism evidence="2 3">
    <name type="scientific">Bacillus badius</name>
    <dbReference type="NCBI Taxonomy" id="1455"/>
    <lineage>
        <taxon>Bacteria</taxon>
        <taxon>Bacillati</taxon>
        <taxon>Bacillota</taxon>
        <taxon>Bacilli</taxon>
        <taxon>Bacillales</taxon>
        <taxon>Bacillaceae</taxon>
        <taxon>Pseudobacillus</taxon>
    </lineage>
</organism>
<evidence type="ECO:0000313" key="2">
    <source>
        <dbReference type="EMBL" id="KIL78564.1"/>
    </source>
</evidence>
<feature type="coiled-coil region" evidence="1">
    <location>
        <begin position="57"/>
        <end position="84"/>
    </location>
</feature>
<keyword evidence="1" id="KW-0175">Coiled coil</keyword>
<gene>
    <name evidence="2" type="ORF">SD77_4244</name>
</gene>
<proteinExistence type="predicted"/>
<sequence length="183" mass="20978">MAVSISKQDWVDELNKPEVQASLQKLIEKLPDLTTKIEQADHLLTFGQSVLEDERTMEKVKMKVDSINIDINTLEAALRLLEKLPLLLELMEKLETVVRFAENVLADEKSIAYLQNSVEEYTEPLREKAEKGRSLWEEVQAKAEANSQHISIFTVLKWMKDPSVQRILSYVQALIETLPKKSS</sequence>
<dbReference type="PANTHER" id="PTHR39180:SF2">
    <property type="entry name" value="DUF1641 DOMAIN-CONTAINING PROTEIN"/>
    <property type="match status" value="1"/>
</dbReference>
<keyword evidence="3" id="KW-1185">Reference proteome</keyword>
<reference evidence="2 3" key="1">
    <citation type="submission" date="2015-01" db="EMBL/GenBank/DDBJ databases">
        <title>Genome Assembly of Bacillus badius MTCC 1458.</title>
        <authorList>
            <person name="Verma A."/>
            <person name="Khatri I."/>
            <person name="Mual P."/>
            <person name="Subramanian S."/>
            <person name="Krishnamurthi S."/>
        </authorList>
    </citation>
    <scope>NUCLEOTIDE SEQUENCE [LARGE SCALE GENOMIC DNA]</scope>
    <source>
        <strain evidence="2 3">MTCC 1458</strain>
    </source>
</reference>
<protein>
    <recommendedName>
        <fullName evidence="4">DUF1641 domain-containing protein</fullName>
    </recommendedName>
</protein>
<dbReference type="RefSeq" id="WP_041113770.1">
    <property type="nucleotide sequence ID" value="NZ_JARTHD010000011.1"/>
</dbReference>
<evidence type="ECO:0000256" key="1">
    <source>
        <dbReference type="SAM" id="Coils"/>
    </source>
</evidence>
<dbReference type="Proteomes" id="UP000031982">
    <property type="component" value="Unassembled WGS sequence"/>
</dbReference>
<accession>A0ABR5AV92</accession>
<dbReference type="PANTHER" id="PTHR39180">
    <property type="match status" value="1"/>
</dbReference>